<organism evidence="3 4">
    <name type="scientific">Phakopsora pachyrhizi</name>
    <name type="common">Asian soybean rust disease fungus</name>
    <dbReference type="NCBI Taxonomy" id="170000"/>
    <lineage>
        <taxon>Eukaryota</taxon>
        <taxon>Fungi</taxon>
        <taxon>Dikarya</taxon>
        <taxon>Basidiomycota</taxon>
        <taxon>Pucciniomycotina</taxon>
        <taxon>Pucciniomycetes</taxon>
        <taxon>Pucciniales</taxon>
        <taxon>Phakopsoraceae</taxon>
        <taxon>Phakopsora</taxon>
    </lineage>
</organism>
<proteinExistence type="predicted"/>
<keyword evidence="4" id="KW-1185">Reference proteome</keyword>
<protein>
    <submittedName>
        <fullName evidence="3">Expressed protein</fullName>
    </submittedName>
</protein>
<feature type="signal peptide" evidence="2">
    <location>
        <begin position="1"/>
        <end position="33"/>
    </location>
</feature>
<dbReference type="Proteomes" id="UP001153365">
    <property type="component" value="Unassembled WGS sequence"/>
</dbReference>
<dbReference type="EMBL" id="CALTRL010003789">
    <property type="protein sequence ID" value="CAH7681979.1"/>
    <property type="molecule type" value="Genomic_DNA"/>
</dbReference>
<evidence type="ECO:0000256" key="2">
    <source>
        <dbReference type="SAM" id="SignalP"/>
    </source>
</evidence>
<evidence type="ECO:0000256" key="1">
    <source>
        <dbReference type="SAM" id="MobiDB-lite"/>
    </source>
</evidence>
<feature type="compositionally biased region" description="Basic and acidic residues" evidence="1">
    <location>
        <begin position="63"/>
        <end position="76"/>
    </location>
</feature>
<name>A0AAV0B8K1_PHAPC</name>
<reference evidence="3" key="1">
    <citation type="submission" date="2022-06" db="EMBL/GenBank/DDBJ databases">
        <authorList>
            <consortium name="SYNGENTA / RWTH Aachen University"/>
        </authorList>
    </citation>
    <scope>NUCLEOTIDE SEQUENCE</scope>
</reference>
<evidence type="ECO:0000313" key="4">
    <source>
        <dbReference type="Proteomes" id="UP001153365"/>
    </source>
</evidence>
<feature type="chain" id="PRO_5043987137" evidence="2">
    <location>
        <begin position="34"/>
        <end position="233"/>
    </location>
</feature>
<comment type="caution">
    <text evidence="3">The sequence shown here is derived from an EMBL/GenBank/DDBJ whole genome shotgun (WGS) entry which is preliminary data.</text>
</comment>
<feature type="region of interest" description="Disordered" evidence="1">
    <location>
        <begin position="52"/>
        <end position="92"/>
    </location>
</feature>
<gene>
    <name evidence="3" type="ORF">PPACK8108_LOCUS14664</name>
</gene>
<keyword evidence="2" id="KW-0732">Signal</keyword>
<feature type="non-terminal residue" evidence="3">
    <location>
        <position position="233"/>
    </location>
</feature>
<accession>A0AAV0B8K1</accession>
<sequence>MRFRSSSSNPYSLSQQLKLILVLLLIHLKLTVSHPEALNVQSMHPITMEESASLMKGVSSEKSITKDATRARENPSKPDALQKSSVAIADPQPISGGKIKDPSIIPNHINTQKIIEPENKKKVTESFLDSVKYIYSYERTKNSIRLAACPAVHHVDSVTTEKFTPRLQTVQQFKKKSKLDPMSDVDSWKQRINSWKGRIRCQFKAQSETTQQIIIKTLRQALKSSSNIFRNIL</sequence>
<dbReference type="AlphaFoldDB" id="A0AAV0B8K1"/>
<evidence type="ECO:0000313" key="3">
    <source>
        <dbReference type="EMBL" id="CAH7681979.1"/>
    </source>
</evidence>